<name>A0A140LB77_9FIRM</name>
<keyword evidence="4" id="KW-0479">Metal-binding</keyword>
<evidence type="ECO:0000256" key="9">
    <source>
        <dbReference type="ARBA" id="ARBA00023118"/>
    </source>
</evidence>
<dbReference type="GO" id="GO:0003724">
    <property type="term" value="F:RNA helicase activity"/>
    <property type="evidence" value="ECO:0007669"/>
    <property type="project" value="TreeGrafter"/>
</dbReference>
<dbReference type="InterPro" id="IPR006474">
    <property type="entry name" value="Helicase_Cas3_CRISPR-ass_core"/>
</dbReference>
<keyword evidence="9" id="KW-0051">Antiviral defense</keyword>
<dbReference type="SUPFAM" id="SSF109604">
    <property type="entry name" value="HD-domain/PDEase-like"/>
    <property type="match status" value="1"/>
</dbReference>
<feature type="domain" description="Helicase ATP-binding" evidence="10">
    <location>
        <begin position="245"/>
        <end position="422"/>
    </location>
</feature>
<dbReference type="GO" id="GO:0046872">
    <property type="term" value="F:metal ion binding"/>
    <property type="evidence" value="ECO:0007669"/>
    <property type="project" value="UniProtKB-KW"/>
</dbReference>
<evidence type="ECO:0000313" key="13">
    <source>
        <dbReference type="Proteomes" id="UP000070427"/>
    </source>
</evidence>
<feature type="domain" description="HD Cas3-type" evidence="11">
    <location>
        <begin position="5"/>
        <end position="204"/>
    </location>
</feature>
<dbReference type="InterPro" id="IPR038257">
    <property type="entry name" value="CRISPR-assoc_Cas3_HD_sf"/>
</dbReference>
<dbReference type="InterPro" id="IPR050547">
    <property type="entry name" value="DEAD_box_RNA_helicases"/>
</dbReference>
<evidence type="ECO:0000313" key="12">
    <source>
        <dbReference type="EMBL" id="KXG77802.1"/>
    </source>
</evidence>
<evidence type="ECO:0000259" key="11">
    <source>
        <dbReference type="PROSITE" id="PS51643"/>
    </source>
</evidence>
<evidence type="ECO:0000256" key="6">
    <source>
        <dbReference type="ARBA" id="ARBA00022801"/>
    </source>
</evidence>
<dbReference type="GO" id="GO:0004518">
    <property type="term" value="F:nuclease activity"/>
    <property type="evidence" value="ECO:0007669"/>
    <property type="project" value="UniProtKB-KW"/>
</dbReference>
<evidence type="ECO:0000259" key="10">
    <source>
        <dbReference type="PROSITE" id="PS51192"/>
    </source>
</evidence>
<dbReference type="AlphaFoldDB" id="A0A140LB77"/>
<evidence type="ECO:0000256" key="7">
    <source>
        <dbReference type="ARBA" id="ARBA00022806"/>
    </source>
</evidence>
<dbReference type="InterPro" id="IPR054712">
    <property type="entry name" value="Cas3-like_dom"/>
</dbReference>
<reference evidence="12 13" key="1">
    <citation type="submission" date="2015-12" db="EMBL/GenBank/DDBJ databases">
        <title>Draft genome sequnece of Fervidicola ferrireducens strain Y170.</title>
        <authorList>
            <person name="Patel B.K."/>
        </authorList>
    </citation>
    <scope>NUCLEOTIDE SEQUENCE [LARGE SCALE GENOMIC DNA]</scope>
    <source>
        <strain evidence="12 13">Y170</strain>
    </source>
</reference>
<dbReference type="Proteomes" id="UP000070427">
    <property type="component" value="Unassembled WGS sequence"/>
</dbReference>
<dbReference type="STRING" id="520764.AN618_08140"/>
<comment type="caution">
    <text evidence="12">The sequence shown here is derived from an EMBL/GenBank/DDBJ whole genome shotgun (WGS) entry which is preliminary data.</text>
</comment>
<gene>
    <name evidence="12" type="primary">cas3</name>
    <name evidence="12" type="ORF">AN618_08140</name>
</gene>
<evidence type="ECO:0000256" key="4">
    <source>
        <dbReference type="ARBA" id="ARBA00022723"/>
    </source>
</evidence>
<dbReference type="InParanoid" id="A0A140LB77"/>
<dbReference type="NCBIfam" id="TIGR01587">
    <property type="entry name" value="cas3_core"/>
    <property type="match status" value="1"/>
</dbReference>
<proteinExistence type="inferred from homology"/>
<dbReference type="Gene3D" id="3.40.50.300">
    <property type="entry name" value="P-loop containing nucleotide triphosphate hydrolases"/>
    <property type="match status" value="2"/>
</dbReference>
<dbReference type="InterPro" id="IPR027417">
    <property type="entry name" value="P-loop_NTPase"/>
</dbReference>
<keyword evidence="5" id="KW-0547">Nucleotide-binding</keyword>
<dbReference type="PANTHER" id="PTHR47963">
    <property type="entry name" value="DEAD-BOX ATP-DEPENDENT RNA HELICASE 47, MITOCHONDRIAL"/>
    <property type="match status" value="1"/>
</dbReference>
<dbReference type="GO" id="GO:0005524">
    <property type="term" value="F:ATP binding"/>
    <property type="evidence" value="ECO:0007669"/>
    <property type="project" value="UniProtKB-KW"/>
</dbReference>
<dbReference type="InterPro" id="IPR001650">
    <property type="entry name" value="Helicase_C-like"/>
</dbReference>
<evidence type="ECO:0000256" key="2">
    <source>
        <dbReference type="ARBA" id="ARBA00009046"/>
    </source>
</evidence>
<dbReference type="SUPFAM" id="SSF52540">
    <property type="entry name" value="P-loop containing nucleoside triphosphate hydrolases"/>
    <property type="match status" value="1"/>
</dbReference>
<dbReference type="InterPro" id="IPR011545">
    <property type="entry name" value="DEAD/DEAH_box_helicase_dom"/>
</dbReference>
<evidence type="ECO:0000256" key="3">
    <source>
        <dbReference type="ARBA" id="ARBA00022722"/>
    </source>
</evidence>
<dbReference type="PROSITE" id="PS51192">
    <property type="entry name" value="HELICASE_ATP_BIND_1"/>
    <property type="match status" value="1"/>
</dbReference>
<dbReference type="Gene3D" id="1.10.3210.30">
    <property type="match status" value="1"/>
</dbReference>
<keyword evidence="8" id="KW-0067">ATP-binding</keyword>
<protein>
    <submittedName>
        <fullName evidence="12">CRISPR-associated nuclease/helicase Cas3</fullName>
        <ecNumber evidence="12">3.1.-.-</ecNumber>
    </submittedName>
</protein>
<dbReference type="CDD" id="cd09641">
    <property type="entry name" value="Cas3''_I"/>
    <property type="match status" value="1"/>
</dbReference>
<dbReference type="GO" id="GO:0051607">
    <property type="term" value="P:defense response to virus"/>
    <property type="evidence" value="ECO:0007669"/>
    <property type="project" value="UniProtKB-KW"/>
</dbReference>
<organism evidence="12 13">
    <name type="scientific">Fervidicola ferrireducens</name>
    <dbReference type="NCBI Taxonomy" id="520764"/>
    <lineage>
        <taxon>Bacteria</taxon>
        <taxon>Bacillati</taxon>
        <taxon>Bacillota</taxon>
        <taxon>Clostridia</taxon>
        <taxon>Thermosediminibacterales</taxon>
        <taxon>Thermosediminibacteraceae</taxon>
        <taxon>Fervidicola</taxon>
    </lineage>
</organism>
<dbReference type="EMBL" id="LOED01000007">
    <property type="protein sequence ID" value="KXG77802.1"/>
    <property type="molecule type" value="Genomic_DNA"/>
</dbReference>
<dbReference type="OrthoDB" id="9810236at2"/>
<dbReference type="GO" id="GO:0016787">
    <property type="term" value="F:hydrolase activity"/>
    <property type="evidence" value="ECO:0007669"/>
    <property type="project" value="UniProtKB-KW"/>
</dbReference>
<dbReference type="GO" id="GO:0003723">
    <property type="term" value="F:RNA binding"/>
    <property type="evidence" value="ECO:0007669"/>
    <property type="project" value="TreeGrafter"/>
</dbReference>
<dbReference type="EC" id="3.1.-.-" evidence="12"/>
<dbReference type="NCBIfam" id="TIGR01596">
    <property type="entry name" value="cas3_HD"/>
    <property type="match status" value="1"/>
</dbReference>
<sequence length="730" mass="83842">MDELLAKPDVALEDHLRSVLHVGNEIAKRMKLDERLQMKVLLACAFHDIGKATVDFQDYIRGKRKKAYPHALASMPFIMVAESLLGQKLKWNQFDLYATAAVLTHHSPLSPGLYKGFDAVPNFHPQLSQIIKVILEMLRNAGMDGIPADEEFLWIIQNLIKDSPAAMLDDERVIQNKTLRGIFKDLIPQEFAQIKAILHISDWLVSSGEFSSSMIFLDGGRSKVESNVRRREKEEGFILRGFQQRAANSGSDVIWLRAPTGSGKTEALLLWAGDAERLIYLLPTQATVNAMWKRMRKIFDDKSVALAHGRANYIMRKDLNLDEDPLDTRLFGSVFAKPVTVATIDQYILAHLNGRHWEERRSFSKQATVILDEIHAYEPYTLGLLVEALEREKPYRLALASATLPPALLNLFPKGELIEAEDNLWERKRHRLKLQNGSLEGGLSLAMDYAQKGENVLVVANTISDVQSLYKKLKEEYEWENCYLLHSRFIFRDRQLKEEMVGNPPKGTIFISTQVVEVSLDISYDVLITEIAPIDALVQRLGRVNRRGEKLHSPVFIFKQWSKGSERIYGKDVLELSLQLLEKISEIPTDRDLTELTHTLYEQVFSSDDWKKEFLEGRNTLDEVQRILGCYTINLSDEEMRERFTARRGHLSVDVIPSGYVQEAYELKQKEEFWRLPELLVPVPIYWLRQSEYFTFIEDLNCIQTTLEYSSEFGLMPPSQEKSNSFVFID</sequence>
<dbReference type="SMART" id="SM00487">
    <property type="entry name" value="DEXDc"/>
    <property type="match status" value="1"/>
</dbReference>
<dbReference type="RefSeq" id="WP_066352403.1">
    <property type="nucleotide sequence ID" value="NZ_LOED01000007.1"/>
</dbReference>
<evidence type="ECO:0000256" key="1">
    <source>
        <dbReference type="ARBA" id="ARBA00006847"/>
    </source>
</evidence>
<dbReference type="PATRIC" id="fig|520764.3.peg.846"/>
<dbReference type="Pfam" id="PF00270">
    <property type="entry name" value="DEAD"/>
    <property type="match status" value="1"/>
</dbReference>
<evidence type="ECO:0000256" key="8">
    <source>
        <dbReference type="ARBA" id="ARBA00022840"/>
    </source>
</evidence>
<evidence type="ECO:0000256" key="5">
    <source>
        <dbReference type="ARBA" id="ARBA00022741"/>
    </source>
</evidence>
<accession>A0A140LB77</accession>
<dbReference type="InterPro" id="IPR006483">
    <property type="entry name" value="CRISPR-assoc_Cas3_HD"/>
</dbReference>
<keyword evidence="7 12" id="KW-0347">Helicase</keyword>
<dbReference type="SMART" id="SM00490">
    <property type="entry name" value="HELICc"/>
    <property type="match status" value="1"/>
</dbReference>
<dbReference type="PANTHER" id="PTHR47963:SF9">
    <property type="entry name" value="CRISPR-ASSOCIATED ENDONUCLEASE_HELICASE CAS3"/>
    <property type="match status" value="1"/>
</dbReference>
<dbReference type="PROSITE" id="PS51643">
    <property type="entry name" value="HD_CAS3"/>
    <property type="match status" value="1"/>
</dbReference>
<dbReference type="Pfam" id="PF22590">
    <property type="entry name" value="Cas3-like_C_2"/>
    <property type="match status" value="1"/>
</dbReference>
<keyword evidence="6 12" id="KW-0378">Hydrolase</keyword>
<comment type="similarity">
    <text evidence="1">In the N-terminal section; belongs to the CRISPR-associated nuclease Cas3-HD family.</text>
</comment>
<dbReference type="InterPro" id="IPR014001">
    <property type="entry name" value="Helicase_ATP-bd"/>
</dbReference>
<keyword evidence="3" id="KW-0540">Nuclease</keyword>
<keyword evidence="13" id="KW-1185">Reference proteome</keyword>
<comment type="similarity">
    <text evidence="2">In the central section; belongs to the CRISPR-associated helicase Cas3 family.</text>
</comment>